<keyword evidence="7" id="KW-0963">Cytoplasm</keyword>
<proteinExistence type="inferred from homology"/>
<feature type="domain" description="Aminoacyl-transfer RNA synthetases class-II family profile" evidence="8">
    <location>
        <begin position="37"/>
        <end position="285"/>
    </location>
</feature>
<name>A0A1F5ZGG5_9BACT</name>
<keyword evidence="1 7" id="KW-0436">Ligase</keyword>
<evidence type="ECO:0000256" key="3">
    <source>
        <dbReference type="ARBA" id="ARBA00022840"/>
    </source>
</evidence>
<evidence type="ECO:0000256" key="6">
    <source>
        <dbReference type="ARBA" id="ARBA00047671"/>
    </source>
</evidence>
<dbReference type="PROSITE" id="PS50862">
    <property type="entry name" value="AA_TRNA_LIGASE_II"/>
    <property type="match status" value="1"/>
</dbReference>
<comment type="function">
    <text evidence="7">Catalyzes the attachment of proline to tRNA(Pro) in a two-step reaction: proline is first activated by ATP to form Pro-AMP and then transferred to the acceptor end of tRNA(Pro).</text>
</comment>
<dbReference type="SMART" id="SM00946">
    <property type="entry name" value="ProRS-C_1"/>
    <property type="match status" value="1"/>
</dbReference>
<evidence type="ECO:0000313" key="9">
    <source>
        <dbReference type="EMBL" id="OGG11520.1"/>
    </source>
</evidence>
<dbReference type="SUPFAM" id="SSF52954">
    <property type="entry name" value="Class II aaRS ABD-related"/>
    <property type="match status" value="1"/>
</dbReference>
<dbReference type="Pfam" id="PF03129">
    <property type="entry name" value="HGTP_anticodon"/>
    <property type="match status" value="1"/>
</dbReference>
<evidence type="ECO:0000256" key="4">
    <source>
        <dbReference type="ARBA" id="ARBA00022917"/>
    </source>
</evidence>
<keyword evidence="3 7" id="KW-0067">ATP-binding</keyword>
<dbReference type="Gene3D" id="3.40.50.800">
    <property type="entry name" value="Anticodon-binding domain"/>
    <property type="match status" value="1"/>
</dbReference>
<keyword evidence="2 7" id="KW-0547">Nucleotide-binding</keyword>
<dbReference type="Gene3D" id="3.30.110.30">
    <property type="entry name" value="C-terminal domain of ProRS"/>
    <property type="match status" value="1"/>
</dbReference>
<dbReference type="PANTHER" id="PTHR43382">
    <property type="entry name" value="PROLYL-TRNA SYNTHETASE"/>
    <property type="match status" value="1"/>
</dbReference>
<keyword evidence="4 7" id="KW-0648">Protein biosynthesis</keyword>
<dbReference type="InterPro" id="IPR033721">
    <property type="entry name" value="ProRS_core_arch_euk"/>
</dbReference>
<protein>
    <recommendedName>
        <fullName evidence="7">Proline--tRNA ligase</fullName>
        <ecNumber evidence="7">6.1.1.15</ecNumber>
    </recommendedName>
    <alternativeName>
        <fullName evidence="7">Prolyl-tRNA synthetase</fullName>
        <shortName evidence="7">ProRS</shortName>
    </alternativeName>
</protein>
<dbReference type="FunFam" id="3.30.930.10:FF:000037">
    <property type="entry name" value="Proline--tRNA ligase"/>
    <property type="match status" value="1"/>
</dbReference>
<dbReference type="EMBL" id="MFIZ01000025">
    <property type="protein sequence ID" value="OGG11520.1"/>
    <property type="molecule type" value="Genomic_DNA"/>
</dbReference>
<dbReference type="Gene3D" id="3.30.930.10">
    <property type="entry name" value="Bira Bifunctional Protein, Domain 2"/>
    <property type="match status" value="1"/>
</dbReference>
<dbReference type="SUPFAM" id="SSF55681">
    <property type="entry name" value="Class II aaRS and biotin synthetases"/>
    <property type="match status" value="1"/>
</dbReference>
<comment type="similarity">
    <text evidence="7">Belongs to the class-II aminoacyl-tRNA synthetase family. ProS type 3 subfamily.</text>
</comment>
<dbReference type="InterPro" id="IPR004154">
    <property type="entry name" value="Anticodon-bd"/>
</dbReference>
<dbReference type="GO" id="GO:0005524">
    <property type="term" value="F:ATP binding"/>
    <property type="evidence" value="ECO:0007669"/>
    <property type="project" value="UniProtKB-UniRule"/>
</dbReference>
<dbReference type="HAMAP" id="MF_01571">
    <property type="entry name" value="Pro_tRNA_synth_type3"/>
    <property type="match status" value="1"/>
</dbReference>
<dbReference type="InterPro" id="IPR016061">
    <property type="entry name" value="Pro-tRNA_ligase_II_C"/>
</dbReference>
<dbReference type="CDD" id="cd00862">
    <property type="entry name" value="ProRS_anticodon_zinc"/>
    <property type="match status" value="1"/>
</dbReference>
<dbReference type="NCBIfam" id="TIGR00408">
    <property type="entry name" value="proS_fam_I"/>
    <property type="match status" value="1"/>
</dbReference>
<comment type="caution">
    <text evidence="9">The sequence shown here is derived from an EMBL/GenBank/DDBJ whole genome shotgun (WGS) entry which is preliminary data.</text>
</comment>
<dbReference type="InterPro" id="IPR002316">
    <property type="entry name" value="Pro-tRNA-ligase_IIa"/>
</dbReference>
<accession>A0A1F5ZGG5</accession>
<dbReference type="InterPro" id="IPR045864">
    <property type="entry name" value="aa-tRNA-synth_II/BPL/LPL"/>
</dbReference>
<keyword evidence="5 7" id="KW-0030">Aminoacyl-tRNA synthetase</keyword>
<evidence type="ECO:0000256" key="2">
    <source>
        <dbReference type="ARBA" id="ARBA00022741"/>
    </source>
</evidence>
<evidence type="ECO:0000313" key="10">
    <source>
        <dbReference type="Proteomes" id="UP000177268"/>
    </source>
</evidence>
<dbReference type="AlphaFoldDB" id="A0A1F5ZGG5"/>
<organism evidence="9 10">
    <name type="scientific">Candidatus Gottesmanbacteria bacterium RBG_13_45_10</name>
    <dbReference type="NCBI Taxonomy" id="1798370"/>
    <lineage>
        <taxon>Bacteria</taxon>
        <taxon>Candidatus Gottesmaniibacteriota</taxon>
    </lineage>
</organism>
<dbReference type="CDD" id="cd00778">
    <property type="entry name" value="ProRS_core_arch_euk"/>
    <property type="match status" value="1"/>
</dbReference>
<dbReference type="Proteomes" id="UP000177268">
    <property type="component" value="Unassembled WGS sequence"/>
</dbReference>
<sequence>MATKFEKKELKKKSENLSDWYTDVVLKAELADYAPVRGTMVIRPYGYAIWETVQEILNGFMKSAGVQNAYFPLFIPHSLLDKEKEHVKGFSPELAVVTVAGGEELKDPLVVRPTSETIMYAMYAKWIHSWRDLPVLINQWNNCVRWEKRTYLFLRTSEFLWQEGHTVHETEKDAMDMVMKALEWYRRVYEEYYAIPVLLGRKSETEKFAGGKATYAVEPLMPDGKALQGATSHNLGQNFSKVFEVQFQSRDGKMEYGWQTSWGLSTRSLGGLFLVHGDDNGLILPPKVAPTQVVIVPIGKSGSDSKELLRYCGEMKETLSNGGVRTKLDDREEPSVGRRFNEWEVKGVPVRFEVGPKEVKDRTVTIARRDTGEKVVVSRDDMLTRTEKILKDIQESLFSRAKTFLERNIREASTFAEFKNIMATDRGFIRAFWCENDACEKEIKEETKATTRCLPLDAKEEKGVCVHCGKPATHRWMFAQAY</sequence>
<dbReference type="InterPro" id="IPR002314">
    <property type="entry name" value="aa-tRNA-synt_IIb"/>
</dbReference>
<dbReference type="PANTHER" id="PTHR43382:SF2">
    <property type="entry name" value="BIFUNCTIONAL GLUTAMATE_PROLINE--TRNA LIGASE"/>
    <property type="match status" value="1"/>
</dbReference>
<dbReference type="GO" id="GO:0006433">
    <property type="term" value="P:prolyl-tRNA aminoacylation"/>
    <property type="evidence" value="ECO:0007669"/>
    <property type="project" value="UniProtKB-UniRule"/>
</dbReference>
<dbReference type="GO" id="GO:0017101">
    <property type="term" value="C:aminoacyl-tRNA synthetase multienzyme complex"/>
    <property type="evidence" value="ECO:0007669"/>
    <property type="project" value="TreeGrafter"/>
</dbReference>
<comment type="domain">
    <text evidence="7">Consists of three domains: the N-terminal catalytic domain, the anticodon-binding domain and the C-terminal extension.</text>
</comment>
<evidence type="ECO:0000256" key="7">
    <source>
        <dbReference type="HAMAP-Rule" id="MF_01571"/>
    </source>
</evidence>
<reference evidence="9 10" key="1">
    <citation type="journal article" date="2016" name="Nat. Commun.">
        <title>Thousands of microbial genomes shed light on interconnected biogeochemical processes in an aquifer system.</title>
        <authorList>
            <person name="Anantharaman K."/>
            <person name="Brown C.T."/>
            <person name="Hug L.A."/>
            <person name="Sharon I."/>
            <person name="Castelle C.J."/>
            <person name="Probst A.J."/>
            <person name="Thomas B.C."/>
            <person name="Singh A."/>
            <person name="Wilkins M.J."/>
            <person name="Karaoz U."/>
            <person name="Brodie E.L."/>
            <person name="Williams K.H."/>
            <person name="Hubbard S.S."/>
            <person name="Banfield J.F."/>
        </authorList>
    </citation>
    <scope>NUCLEOTIDE SEQUENCE [LARGE SCALE GENOMIC DNA]</scope>
</reference>
<comment type="catalytic activity">
    <reaction evidence="6 7">
        <text>tRNA(Pro) + L-proline + ATP = L-prolyl-tRNA(Pro) + AMP + diphosphate</text>
        <dbReference type="Rhea" id="RHEA:14305"/>
        <dbReference type="Rhea" id="RHEA-COMP:9700"/>
        <dbReference type="Rhea" id="RHEA-COMP:9702"/>
        <dbReference type="ChEBI" id="CHEBI:30616"/>
        <dbReference type="ChEBI" id="CHEBI:33019"/>
        <dbReference type="ChEBI" id="CHEBI:60039"/>
        <dbReference type="ChEBI" id="CHEBI:78442"/>
        <dbReference type="ChEBI" id="CHEBI:78532"/>
        <dbReference type="ChEBI" id="CHEBI:456215"/>
        <dbReference type="EC" id="6.1.1.15"/>
    </reaction>
</comment>
<dbReference type="GO" id="GO:0004827">
    <property type="term" value="F:proline-tRNA ligase activity"/>
    <property type="evidence" value="ECO:0007669"/>
    <property type="project" value="UniProtKB-UniRule"/>
</dbReference>
<dbReference type="SUPFAM" id="SSF64586">
    <property type="entry name" value="C-terminal domain of ProRS"/>
    <property type="match status" value="1"/>
</dbReference>
<dbReference type="GO" id="GO:0005737">
    <property type="term" value="C:cytoplasm"/>
    <property type="evidence" value="ECO:0007669"/>
    <property type="project" value="UniProtKB-SubCell"/>
</dbReference>
<evidence type="ECO:0000256" key="1">
    <source>
        <dbReference type="ARBA" id="ARBA00022598"/>
    </source>
</evidence>
<comment type="subcellular location">
    <subcellularLocation>
        <location evidence="7">Cytoplasm</location>
    </subcellularLocation>
</comment>
<dbReference type="PRINTS" id="PR01046">
    <property type="entry name" value="TRNASYNTHPRO"/>
</dbReference>
<dbReference type="InterPro" id="IPR004499">
    <property type="entry name" value="Pro-tRNA-ligase_IIa_arc-type"/>
</dbReference>
<gene>
    <name evidence="7" type="primary">proS</name>
    <name evidence="9" type="ORF">A2Z00_02725</name>
</gene>
<dbReference type="InterPro" id="IPR006195">
    <property type="entry name" value="aa-tRNA-synth_II"/>
</dbReference>
<dbReference type="Pfam" id="PF00587">
    <property type="entry name" value="tRNA-synt_2b"/>
    <property type="match status" value="1"/>
</dbReference>
<dbReference type="InterPro" id="IPR036621">
    <property type="entry name" value="Anticodon-bd_dom_sf"/>
</dbReference>
<dbReference type="InterPro" id="IPR017449">
    <property type="entry name" value="Pro-tRNA_synth_II"/>
</dbReference>
<evidence type="ECO:0000256" key="5">
    <source>
        <dbReference type="ARBA" id="ARBA00023146"/>
    </source>
</evidence>
<dbReference type="Pfam" id="PF09180">
    <property type="entry name" value="ProRS-C_1"/>
    <property type="match status" value="1"/>
</dbReference>
<dbReference type="FunFam" id="3.40.50.800:FF:000005">
    <property type="entry name" value="bifunctional glutamate/proline--tRNA ligase"/>
    <property type="match status" value="1"/>
</dbReference>
<comment type="subunit">
    <text evidence="7">Homodimer.</text>
</comment>
<dbReference type="EC" id="6.1.1.15" evidence="7"/>
<evidence type="ECO:0000259" key="8">
    <source>
        <dbReference type="PROSITE" id="PS50862"/>
    </source>
</evidence>
<dbReference type="STRING" id="1798370.A2Z00_02725"/>